<feature type="domain" description="Alginate lyase" evidence="5">
    <location>
        <begin position="81"/>
        <end position="285"/>
    </location>
</feature>
<dbReference type="InterPro" id="IPR008929">
    <property type="entry name" value="Chondroitin_lyas"/>
</dbReference>
<evidence type="ECO:0000313" key="7">
    <source>
        <dbReference type="EMBL" id="ASJ76056.1"/>
    </source>
</evidence>
<dbReference type="RefSeq" id="WP_088920878.1">
    <property type="nucleotide sequence ID" value="NZ_CP018632.1"/>
</dbReference>
<dbReference type="Gene3D" id="1.50.10.100">
    <property type="entry name" value="Chondroitin AC/alginate lyase"/>
    <property type="match status" value="1"/>
</dbReference>
<dbReference type="InterPro" id="IPR012480">
    <property type="entry name" value="Hepar_II_III_C"/>
</dbReference>
<sequence>MTIDKDPTAIANSVALSTATDMGGLRQAQDQTGLMGDSIAAMVSRLAPHLLQSSDIPGHGEAGSYAHNQHQLNCRLCEEAGTLHQITGEQRYADFAADLLSRYADCYLGLGFQQARNTNPAGRIFHQILNENMWLLSMSIGYGCIKHSLTPERRSHIETQLLRPVVEMMTQHYAHHFGTIHNHGLWSVAAVGICGLVIGDDNYVAQAVDGLQGDRTSGGYLAEIGQLFAPSGYYIEGPYYHRFAIRPLLIFAEALHTHRPELDIYNVSGQRIGATIKALLSLVYPDGRLPALNDASLSMGIQDDGLLIAASVYNARYGDDPAVHALARQQAQVWVHPTGLALAASADQLVGNAPPFWPSAQLSEGPNGDKGAQGFLRARAADGDISQVSMNYGQHGMDHGHFDTLGINLFNRGGESLREYGFARWLNVEPKFGGRYLPENKSWARQTLAHNGVVVDRRSQNDGDQIRADGVHGQSHFFVGSGPVQAMSAFANEHYPGVGMQRTVLMIEHEVLSTPLLVDLYRLSSDVEHDYDYALQYSGQICDTSADYQPNLDQWSVLGEAHGYQHLMGMAQASITEPTRLTWLQGQRFNTWLSAADQGELVFAQLGGNDPSFNLRRESTLLLRQRGSTHLFASAFETHGFFDEPTERCWGGRGELDEIRIIGHDDTASVIELRGKRLHLIVMISNRPDVKSDSVNEVHFNGRDYRWTGFFACQE</sequence>
<keyword evidence="8" id="KW-1185">Reference proteome</keyword>
<dbReference type="PANTHER" id="PTHR39210">
    <property type="entry name" value="HEPARIN-SULFATE LYASE"/>
    <property type="match status" value="1"/>
</dbReference>
<dbReference type="SUPFAM" id="SSF48230">
    <property type="entry name" value="Chondroitin AC/alginate lyase"/>
    <property type="match status" value="1"/>
</dbReference>
<name>A0A2Z2NX85_9GAMM</name>
<feature type="domain" description="Heparinase II/III-like C-terminal" evidence="6">
    <location>
        <begin position="374"/>
        <end position="622"/>
    </location>
</feature>
<evidence type="ECO:0000256" key="3">
    <source>
        <dbReference type="ARBA" id="ARBA00022764"/>
    </source>
</evidence>
<protein>
    <submittedName>
        <fullName evidence="7">Alginate lyase</fullName>
        <ecNumber evidence="7">4.2.2.26</ecNumber>
    </submittedName>
</protein>
<evidence type="ECO:0000256" key="1">
    <source>
        <dbReference type="ARBA" id="ARBA00004418"/>
    </source>
</evidence>
<dbReference type="Pfam" id="PF07940">
    <property type="entry name" value="Hepar_II_III_C"/>
    <property type="match status" value="1"/>
</dbReference>
<evidence type="ECO:0000256" key="2">
    <source>
        <dbReference type="ARBA" id="ARBA00022729"/>
    </source>
</evidence>
<keyword evidence="3" id="KW-0574">Periplasm</keyword>
<dbReference type="Proteomes" id="UP000250079">
    <property type="component" value="Chromosome"/>
</dbReference>
<evidence type="ECO:0000313" key="8">
    <source>
        <dbReference type="Proteomes" id="UP000250079"/>
    </source>
</evidence>
<dbReference type="GO" id="GO:0052764">
    <property type="term" value="F:exo-oligoalginate lyase activity"/>
    <property type="evidence" value="ECO:0007669"/>
    <property type="project" value="UniProtKB-EC"/>
</dbReference>
<dbReference type="GO" id="GO:0042597">
    <property type="term" value="C:periplasmic space"/>
    <property type="evidence" value="ECO:0007669"/>
    <property type="project" value="UniProtKB-SubCell"/>
</dbReference>
<comment type="subcellular location">
    <subcellularLocation>
        <location evidence="1">Periplasm</location>
    </subcellularLocation>
</comment>
<evidence type="ECO:0000259" key="5">
    <source>
        <dbReference type="Pfam" id="PF05426"/>
    </source>
</evidence>
<keyword evidence="2" id="KW-0732">Signal</keyword>
<dbReference type="AlphaFoldDB" id="A0A2Z2NX85"/>
<reference evidence="7 8" key="1">
    <citation type="submission" date="2016-12" db="EMBL/GenBank/DDBJ databases">
        <authorList>
            <person name="Song W.-J."/>
            <person name="Kurnit D.M."/>
        </authorList>
    </citation>
    <scope>NUCLEOTIDE SEQUENCE [LARGE SCALE GENOMIC DNA]</scope>
    <source>
        <strain evidence="7 8">IMCC3135</strain>
    </source>
</reference>
<evidence type="ECO:0000259" key="6">
    <source>
        <dbReference type="Pfam" id="PF07940"/>
    </source>
</evidence>
<dbReference type="OrthoDB" id="9772435at2"/>
<dbReference type="Pfam" id="PF05426">
    <property type="entry name" value="Alginate_lyase"/>
    <property type="match status" value="1"/>
</dbReference>
<proteinExistence type="predicted"/>
<keyword evidence="4 7" id="KW-0456">Lyase</keyword>
<dbReference type="InterPro" id="IPR008397">
    <property type="entry name" value="Alginate_lyase_dom"/>
</dbReference>
<dbReference type="EMBL" id="CP018632">
    <property type="protein sequence ID" value="ASJ76056.1"/>
    <property type="molecule type" value="Genomic_DNA"/>
</dbReference>
<evidence type="ECO:0000256" key="4">
    <source>
        <dbReference type="ARBA" id="ARBA00023239"/>
    </source>
</evidence>
<accession>A0A2Z2NX85</accession>
<gene>
    <name evidence="7" type="ORF">IMCC3135_30035</name>
</gene>
<dbReference type="PANTHER" id="PTHR39210:SF1">
    <property type="entry name" value="HEPARIN-SULFATE LYASE"/>
    <property type="match status" value="1"/>
</dbReference>
<organism evidence="7 8">
    <name type="scientific">Granulosicoccus antarcticus IMCC3135</name>
    <dbReference type="NCBI Taxonomy" id="1192854"/>
    <lineage>
        <taxon>Bacteria</taxon>
        <taxon>Pseudomonadati</taxon>
        <taxon>Pseudomonadota</taxon>
        <taxon>Gammaproteobacteria</taxon>
        <taxon>Chromatiales</taxon>
        <taxon>Granulosicoccaceae</taxon>
        <taxon>Granulosicoccus</taxon>
    </lineage>
</organism>
<dbReference type="Gene3D" id="2.70.98.70">
    <property type="match status" value="1"/>
</dbReference>
<dbReference type="EC" id="4.2.2.26" evidence="7"/>
<dbReference type="KEGG" id="gai:IMCC3135_30035"/>